<feature type="domain" description="Glutamine amidotransferase type-2" evidence="4">
    <location>
        <begin position="1"/>
        <end position="202"/>
    </location>
</feature>
<dbReference type="GO" id="GO:0005524">
    <property type="term" value="F:ATP binding"/>
    <property type="evidence" value="ECO:0007669"/>
    <property type="project" value="UniProtKB-KW"/>
</dbReference>
<dbReference type="PANTHER" id="PTHR43284:SF1">
    <property type="entry name" value="ASPARAGINE SYNTHETASE"/>
    <property type="match status" value="1"/>
</dbReference>
<comment type="similarity">
    <text evidence="1">Belongs to the asparagine synthetase family.</text>
</comment>
<dbReference type="CDD" id="cd01991">
    <property type="entry name" value="Asn_synthase_B_C"/>
    <property type="match status" value="1"/>
</dbReference>
<gene>
    <name evidence="5" type="ORF">LCGC14_0497760</name>
</gene>
<dbReference type="EMBL" id="LAZR01000577">
    <property type="protein sequence ID" value="KKN63846.1"/>
    <property type="molecule type" value="Genomic_DNA"/>
</dbReference>
<evidence type="ECO:0000259" key="4">
    <source>
        <dbReference type="PROSITE" id="PS51278"/>
    </source>
</evidence>
<dbReference type="AlphaFoldDB" id="A0A0F9URR2"/>
<dbReference type="Pfam" id="PF00733">
    <property type="entry name" value="Asn_synthase"/>
    <property type="match status" value="1"/>
</dbReference>
<sequence length="616" mass="66446">MSGFVAALRLSDSGADCAELLARPVAKLPLAGTGIGRWVEDPAGLIQIQSQFQSDAGGPWQARANGPVLCGDLGLINGRDLAVRTGTAYRGDALAVLAAYARWGADMPSRLEGEFAFVLWDPAARRLLAVRDRFGVKSLAYRATPRMVLVASDAVALEAAGAGPSAEWIAAFLDASDRADNLTPFRDVLDVLPGHLLQVEGGLLREDAWWRLEPLVLSPDDAPAALAEALDAAVRDRMGTPCATLLSGGLDSSVISCLAARAADHPIHAVSIRHSAAPEMDEGRFIDAVRSGRNIRGIDIEASSGNAFAALDDVLISHGHPIFAPNQAMPRQFYAAAAQSGASVVLDGHGGDEVIGTGDWLFSELAYNRRWRSFLREARAHRAVTADRGALNRGLIAALALSGPSLVRPVAGMFHRDFTQSGLPSLVAPGAPRSDAAEPGPVFRHDHLTDLSMRFHARLLLNRRTVDAFEFLGRLARRVGIEARFPFYDRRVVAITLGQPTSAKITPNQPRALLRRAMVGILPEDVRTRPDKTDFSANVMSSFTPERLQMLRGLAERMPERLRPHVDPQALQEALAALGRKTPGLGVHAPLIRLIWLDRWLALRDTDDPKAQVIGE</sequence>
<evidence type="ECO:0000313" key="5">
    <source>
        <dbReference type="EMBL" id="KKN63846.1"/>
    </source>
</evidence>
<dbReference type="Gene3D" id="3.40.50.620">
    <property type="entry name" value="HUPs"/>
    <property type="match status" value="1"/>
</dbReference>
<dbReference type="InterPro" id="IPR006426">
    <property type="entry name" value="Asn_synth_AEB"/>
</dbReference>
<dbReference type="GO" id="GO:0004066">
    <property type="term" value="F:asparagine synthase (glutamine-hydrolyzing) activity"/>
    <property type="evidence" value="ECO:0007669"/>
    <property type="project" value="InterPro"/>
</dbReference>
<accession>A0A0F9URR2</accession>
<dbReference type="InterPro" id="IPR001962">
    <property type="entry name" value="Asn_synthase"/>
</dbReference>
<keyword evidence="3" id="KW-0067">ATP-binding</keyword>
<evidence type="ECO:0000256" key="3">
    <source>
        <dbReference type="ARBA" id="ARBA00022840"/>
    </source>
</evidence>
<protein>
    <recommendedName>
        <fullName evidence="4">Glutamine amidotransferase type-2 domain-containing protein</fullName>
    </recommendedName>
</protein>
<keyword evidence="2" id="KW-0547">Nucleotide-binding</keyword>
<dbReference type="SUPFAM" id="SSF56235">
    <property type="entry name" value="N-terminal nucleophile aminohydrolases (Ntn hydrolases)"/>
    <property type="match status" value="1"/>
</dbReference>
<evidence type="ECO:0000256" key="1">
    <source>
        <dbReference type="ARBA" id="ARBA00005752"/>
    </source>
</evidence>
<dbReference type="SUPFAM" id="SSF52402">
    <property type="entry name" value="Adenine nucleotide alpha hydrolases-like"/>
    <property type="match status" value="1"/>
</dbReference>
<organism evidence="5">
    <name type="scientific">marine sediment metagenome</name>
    <dbReference type="NCBI Taxonomy" id="412755"/>
    <lineage>
        <taxon>unclassified sequences</taxon>
        <taxon>metagenomes</taxon>
        <taxon>ecological metagenomes</taxon>
    </lineage>
</organism>
<name>A0A0F9URR2_9ZZZZ</name>
<dbReference type="GO" id="GO:0005829">
    <property type="term" value="C:cytosol"/>
    <property type="evidence" value="ECO:0007669"/>
    <property type="project" value="TreeGrafter"/>
</dbReference>
<dbReference type="GO" id="GO:0006529">
    <property type="term" value="P:asparagine biosynthetic process"/>
    <property type="evidence" value="ECO:0007669"/>
    <property type="project" value="InterPro"/>
</dbReference>
<comment type="caution">
    <text evidence="5">The sequence shown here is derived from an EMBL/GenBank/DDBJ whole genome shotgun (WGS) entry which is preliminary data.</text>
</comment>
<dbReference type="InterPro" id="IPR017932">
    <property type="entry name" value="GATase_2_dom"/>
</dbReference>
<evidence type="ECO:0000256" key="2">
    <source>
        <dbReference type="ARBA" id="ARBA00022741"/>
    </source>
</evidence>
<reference evidence="5" key="1">
    <citation type="journal article" date="2015" name="Nature">
        <title>Complex archaea that bridge the gap between prokaryotes and eukaryotes.</title>
        <authorList>
            <person name="Spang A."/>
            <person name="Saw J.H."/>
            <person name="Jorgensen S.L."/>
            <person name="Zaremba-Niedzwiedzka K."/>
            <person name="Martijn J."/>
            <person name="Lind A.E."/>
            <person name="van Eijk R."/>
            <person name="Schleper C."/>
            <person name="Guy L."/>
            <person name="Ettema T.J."/>
        </authorList>
    </citation>
    <scope>NUCLEOTIDE SEQUENCE</scope>
</reference>
<dbReference type="InterPro" id="IPR051786">
    <property type="entry name" value="ASN_synthetase/amidase"/>
</dbReference>
<dbReference type="Pfam" id="PF13537">
    <property type="entry name" value="GATase_7"/>
    <property type="match status" value="1"/>
</dbReference>
<dbReference type="Gene3D" id="3.60.20.10">
    <property type="entry name" value="Glutamine Phosphoribosylpyrophosphate, subunit 1, domain 1"/>
    <property type="match status" value="1"/>
</dbReference>
<dbReference type="InterPro" id="IPR029055">
    <property type="entry name" value="Ntn_hydrolases_N"/>
</dbReference>
<dbReference type="PANTHER" id="PTHR43284">
    <property type="entry name" value="ASPARAGINE SYNTHETASE (GLUTAMINE-HYDROLYZING)"/>
    <property type="match status" value="1"/>
</dbReference>
<dbReference type="PIRSF" id="PIRSF001589">
    <property type="entry name" value="Asn_synthetase_glu-h"/>
    <property type="match status" value="1"/>
</dbReference>
<dbReference type="PROSITE" id="PS51278">
    <property type="entry name" value="GATASE_TYPE_2"/>
    <property type="match status" value="1"/>
</dbReference>
<proteinExistence type="inferred from homology"/>
<dbReference type="InterPro" id="IPR014729">
    <property type="entry name" value="Rossmann-like_a/b/a_fold"/>
</dbReference>